<evidence type="ECO:0000259" key="9">
    <source>
        <dbReference type="Pfam" id="PF04552"/>
    </source>
</evidence>
<protein>
    <recommendedName>
        <fullName evidence="13">RNA polymerase sigma-54 factor</fullName>
    </recommendedName>
</protein>
<dbReference type="Gene3D" id="1.10.10.60">
    <property type="entry name" value="Homeodomain-like"/>
    <property type="match status" value="1"/>
</dbReference>
<evidence type="ECO:0000256" key="6">
    <source>
        <dbReference type="ARBA" id="ARBA00023082"/>
    </source>
</evidence>
<dbReference type="InterPro" id="IPR000394">
    <property type="entry name" value="RNA_pol_sigma_54"/>
</dbReference>
<feature type="domain" description="RNA polymerase sigma factor 54 DNA-binding" evidence="9">
    <location>
        <begin position="285"/>
        <end position="443"/>
    </location>
</feature>
<dbReference type="Pfam" id="PF04963">
    <property type="entry name" value="Sigma54_CBD"/>
    <property type="match status" value="1"/>
</dbReference>
<dbReference type="PROSITE" id="PS00718">
    <property type="entry name" value="SIGMA54_2"/>
    <property type="match status" value="1"/>
</dbReference>
<dbReference type="NCBIfam" id="TIGR02395">
    <property type="entry name" value="rpoN_sigma"/>
    <property type="match status" value="1"/>
</dbReference>
<evidence type="ECO:0000256" key="8">
    <source>
        <dbReference type="ARBA" id="ARBA00023163"/>
    </source>
</evidence>
<keyword evidence="4" id="KW-0548">Nucleotidyltransferase</keyword>
<accession>A0ABR5MN11</accession>
<comment type="similarity">
    <text evidence="1">Belongs to the sigma-54 factor family.</text>
</comment>
<dbReference type="PROSITE" id="PS50044">
    <property type="entry name" value="SIGMA54_3"/>
    <property type="match status" value="1"/>
</dbReference>
<dbReference type="Proteomes" id="UP000037854">
    <property type="component" value="Unassembled WGS sequence"/>
</dbReference>
<keyword evidence="8" id="KW-0804">Transcription</keyword>
<evidence type="ECO:0000256" key="5">
    <source>
        <dbReference type="ARBA" id="ARBA00023015"/>
    </source>
</evidence>
<feature type="domain" description="RNA polymerase sigma factor 54 core-binding" evidence="10">
    <location>
        <begin position="90"/>
        <end position="273"/>
    </location>
</feature>
<evidence type="ECO:0000313" key="11">
    <source>
        <dbReference type="EMBL" id="KPH78432.1"/>
    </source>
</evidence>
<dbReference type="EMBL" id="LGTK01000003">
    <property type="protein sequence ID" value="KPH78432.1"/>
    <property type="molecule type" value="Genomic_DNA"/>
</dbReference>
<organism evidence="11 12">
    <name type="scientific">Oceanobacillus caeni</name>
    <dbReference type="NCBI Taxonomy" id="405946"/>
    <lineage>
        <taxon>Bacteria</taxon>
        <taxon>Bacillati</taxon>
        <taxon>Bacillota</taxon>
        <taxon>Bacilli</taxon>
        <taxon>Bacillales</taxon>
        <taxon>Bacillaceae</taxon>
        <taxon>Oceanobacillus</taxon>
    </lineage>
</organism>
<evidence type="ECO:0000259" key="10">
    <source>
        <dbReference type="Pfam" id="PF04963"/>
    </source>
</evidence>
<keyword evidence="2" id="KW-0240">DNA-directed RNA polymerase</keyword>
<evidence type="ECO:0000256" key="2">
    <source>
        <dbReference type="ARBA" id="ARBA00022478"/>
    </source>
</evidence>
<dbReference type="Pfam" id="PF00309">
    <property type="entry name" value="Sigma54_AID"/>
    <property type="match status" value="1"/>
</dbReference>
<dbReference type="InterPro" id="IPR038709">
    <property type="entry name" value="RpoN_core-bd_sf"/>
</dbReference>
<dbReference type="Pfam" id="PF04552">
    <property type="entry name" value="Sigma54_DBD"/>
    <property type="match status" value="1"/>
</dbReference>
<dbReference type="PIRSF" id="PIRSF000774">
    <property type="entry name" value="RpoN"/>
    <property type="match status" value="1"/>
</dbReference>
<keyword evidence="5" id="KW-0805">Transcription regulation</keyword>
<dbReference type="PANTHER" id="PTHR32248">
    <property type="entry name" value="RNA POLYMERASE SIGMA-54 FACTOR"/>
    <property type="match status" value="1"/>
</dbReference>
<name>A0ABR5MN11_9BACI</name>
<dbReference type="InterPro" id="IPR007046">
    <property type="entry name" value="RNA_pol_sigma_54_core-bd"/>
</dbReference>
<sequence>MMMKLGLDQKQTINLVMSPELRQAISLLQYSTLDLFQFIREQAIENPLIELEEKNTSVQFEEKYSMMGSKFYSRNVNTEDDYVSPLDFLSTKEGGLDQYLLEQVKWLSISEGEKSILTYLIYNIDENGYLPMSNKEIEVQLDISPQEAEHAIKLLQGLEPLGVGARNLKECLILQAQEYYPDESLVAYVIKNYLELLSEKKWKKISTELGISLLEVKKIYEYIQTLNPRPCSDFTSPPTNYLYPDISIEKKNGNYVISLNDSYLPNIHINQDYVGLISGKGDWSKYVTANYQKYLWLKKSIEQRRSTILKITEYIVENQQDFLDNGFSSIKAMTLKEVAESIEMHESTVSRAISNKVIQTPIGSFEMKRLFTSKLASNTGEYTSSVKVKMLLGELIRNEDKQKPYSDQKIADYLSKKHGITISRRTVAKYREELNILSSAKRKMIY</sequence>
<evidence type="ECO:0008006" key="13">
    <source>
        <dbReference type="Google" id="ProtNLM"/>
    </source>
</evidence>
<dbReference type="InterPro" id="IPR007634">
    <property type="entry name" value="RNA_pol_sigma_54_DNA-bd"/>
</dbReference>
<keyword evidence="7" id="KW-0238">DNA-binding</keyword>
<reference evidence="11 12" key="1">
    <citation type="submission" date="2015-07" db="EMBL/GenBank/DDBJ databases">
        <title>High-quality draft genome sequence of Oceanobacillus caeni HM6, a bacillus isolated from a human feces.</title>
        <authorList>
            <person name="Kumar J."/>
            <person name="Verma M.K."/>
            <person name="Pandey R."/>
            <person name="Bhambi M."/>
            <person name="Chauhan N."/>
        </authorList>
    </citation>
    <scope>NUCLEOTIDE SEQUENCE [LARGE SCALE GENOMIC DNA]</scope>
    <source>
        <strain evidence="11 12">HM6</strain>
    </source>
</reference>
<gene>
    <name evidence="11" type="ORF">AFL42_01615</name>
</gene>
<evidence type="ECO:0000313" key="12">
    <source>
        <dbReference type="Proteomes" id="UP000037854"/>
    </source>
</evidence>
<evidence type="ECO:0000256" key="3">
    <source>
        <dbReference type="ARBA" id="ARBA00022679"/>
    </source>
</evidence>
<proteinExistence type="inferred from homology"/>
<comment type="caution">
    <text evidence="11">The sequence shown here is derived from an EMBL/GenBank/DDBJ whole genome shotgun (WGS) entry which is preliminary data.</text>
</comment>
<keyword evidence="12" id="KW-1185">Reference proteome</keyword>
<evidence type="ECO:0000256" key="4">
    <source>
        <dbReference type="ARBA" id="ARBA00022695"/>
    </source>
</evidence>
<keyword evidence="3" id="KW-0808">Transferase</keyword>
<evidence type="ECO:0000256" key="1">
    <source>
        <dbReference type="ARBA" id="ARBA00008798"/>
    </source>
</evidence>
<keyword evidence="6" id="KW-0731">Sigma factor</keyword>
<evidence type="ECO:0000256" key="7">
    <source>
        <dbReference type="ARBA" id="ARBA00023125"/>
    </source>
</evidence>
<dbReference type="Gene3D" id="1.10.10.1330">
    <property type="entry name" value="RNA polymerase sigma-54 factor, core-binding domain"/>
    <property type="match status" value="1"/>
</dbReference>
<dbReference type="PRINTS" id="PR00045">
    <property type="entry name" value="SIGMA54FCT"/>
</dbReference>
<dbReference type="PANTHER" id="PTHR32248:SF4">
    <property type="entry name" value="RNA POLYMERASE SIGMA-54 FACTOR"/>
    <property type="match status" value="1"/>
</dbReference>